<keyword evidence="1" id="KW-0472">Membrane</keyword>
<protein>
    <recommendedName>
        <fullName evidence="4">MFS transporter</fullName>
    </recommendedName>
</protein>
<dbReference type="GeneID" id="89337913"/>
<dbReference type="Proteomes" id="UP001432202">
    <property type="component" value="Plasmid pRT2"/>
</dbReference>
<evidence type="ECO:0000313" key="2">
    <source>
        <dbReference type="EMBL" id="WWQ61911.1"/>
    </source>
</evidence>
<feature type="transmembrane region" description="Helical" evidence="1">
    <location>
        <begin position="257"/>
        <end position="276"/>
    </location>
</feature>
<keyword evidence="3" id="KW-1185">Reference proteome</keyword>
<evidence type="ECO:0000256" key="1">
    <source>
        <dbReference type="SAM" id="Phobius"/>
    </source>
</evidence>
<feature type="transmembrane region" description="Helical" evidence="1">
    <location>
        <begin position="139"/>
        <end position="158"/>
    </location>
</feature>
<keyword evidence="1" id="KW-0812">Transmembrane</keyword>
<feature type="transmembrane region" description="Helical" evidence="1">
    <location>
        <begin position="282"/>
        <end position="313"/>
    </location>
</feature>
<feature type="transmembrane region" description="Helical" evidence="1">
    <location>
        <begin position="75"/>
        <end position="95"/>
    </location>
</feature>
<feature type="transmembrane region" description="Helical" evidence="1">
    <location>
        <begin position="179"/>
        <end position="197"/>
    </location>
</feature>
<evidence type="ECO:0008006" key="4">
    <source>
        <dbReference type="Google" id="ProtNLM"/>
    </source>
</evidence>
<sequence>MIDLGTLIDYGVYGAWLAVFGGLILSAIYIALGKEEGKKLLIGSVIAAFILAFGWTILTSSISYQSYNIPGWSDIAYIIYAAAATAVIASAIMFLRGDSREALGYLVTAAILLWAVNYGPSVLGVNNLNLNSTTPTEELGGFSVAGFSIGGVPVTWLVDLPNPDTLPGFKSMYQTAQNIALGVLGITATGALIYYIYETEDAFEGLKRTAKDLIIAVLLIYSIPDLYSLFAQVINYMSNTLMTQQSVVQGIGTMDNAAISIILAGFATGYFVPALADIASNLLFSIFILAALAAIRFFVIAAAILLAPMFAALWLFPPLRGAAKLLAEIIIGLGFAGVIAAGMIYLLINFLNTYPILYIASPVLLAFFPMMLGFGGATGLISGGTNLIPFRRPKAQGSGSSGGSAGIGSTIAQTQLRPAQMQIQRSATSQGTTAVTVLRKPLVPQGIVGRVKNREQQIQITPGIVPAPKQSFLDKLKYKVNREILPPNVNMQKVPSGSLRLNNMGQIQGMARIGDNITPARTDVWTKITKQERIGHAIISGMASNMKEGIKMTMDKTIDKIDAFLKAHGLNLKLSEAKEYIKNTKLRRRKMNV</sequence>
<accession>A0AAX4L6F2</accession>
<dbReference type="EMBL" id="CP146017">
    <property type="protein sequence ID" value="WWQ61911.1"/>
    <property type="molecule type" value="Genomic_DNA"/>
</dbReference>
<keyword evidence="2" id="KW-0614">Plasmid</keyword>
<feature type="transmembrane region" description="Helical" evidence="1">
    <location>
        <begin position="102"/>
        <end position="119"/>
    </location>
</feature>
<name>A0AAX4L6F2_9CREN</name>
<gene>
    <name evidence="2" type="ORF">V6M85_14050</name>
</gene>
<keyword evidence="1" id="KW-1133">Transmembrane helix</keyword>
<feature type="transmembrane region" description="Helical" evidence="1">
    <location>
        <begin position="213"/>
        <end position="236"/>
    </location>
</feature>
<geneLocation type="plasmid" evidence="2 3">
    <name>pRT2</name>
</geneLocation>
<organism evidence="2 3">
    <name type="scientific">Sulfolobus tengchongensis</name>
    <dbReference type="NCBI Taxonomy" id="207809"/>
    <lineage>
        <taxon>Archaea</taxon>
        <taxon>Thermoproteota</taxon>
        <taxon>Thermoprotei</taxon>
        <taxon>Sulfolobales</taxon>
        <taxon>Sulfolobaceae</taxon>
        <taxon>Sulfolobus</taxon>
    </lineage>
</organism>
<feature type="transmembrane region" description="Helical" evidence="1">
    <location>
        <begin position="40"/>
        <end position="63"/>
    </location>
</feature>
<proteinExistence type="predicted"/>
<feature type="transmembrane region" description="Helical" evidence="1">
    <location>
        <begin position="12"/>
        <end position="33"/>
    </location>
</feature>
<dbReference type="RefSeq" id="WP_338604967.1">
    <property type="nucleotide sequence ID" value="NZ_CP146017.1"/>
</dbReference>
<reference evidence="2 3" key="1">
    <citation type="submission" date="2024-02" db="EMBL/GenBank/DDBJ databases">
        <title>STSV induces naive adaptation in Sulfolobus.</title>
        <authorList>
            <person name="Xiang X."/>
            <person name="Song M."/>
        </authorList>
    </citation>
    <scope>NUCLEOTIDE SEQUENCE [LARGE SCALE GENOMIC DNA]</scope>
    <source>
        <strain evidence="2 3">RT2</strain>
        <plasmid evidence="2 3">pRT2</plasmid>
    </source>
</reference>
<feature type="transmembrane region" description="Helical" evidence="1">
    <location>
        <begin position="325"/>
        <end position="348"/>
    </location>
</feature>
<dbReference type="AlphaFoldDB" id="A0AAX4L6F2"/>
<evidence type="ECO:0000313" key="3">
    <source>
        <dbReference type="Proteomes" id="UP001432202"/>
    </source>
</evidence>
<feature type="transmembrane region" description="Helical" evidence="1">
    <location>
        <begin position="354"/>
        <end position="382"/>
    </location>
</feature>